<evidence type="ECO:0000256" key="12">
    <source>
        <dbReference type="ARBA" id="ARBA00047105"/>
    </source>
</evidence>
<keyword evidence="9" id="KW-1133">Transmembrane helix</keyword>
<keyword evidence="4 13" id="KW-0813">Transport</keyword>
<sequence length="82" mass="9387">MGHGFGELFKLRGIITYRLSPFEQKAFGGIVSHGIPNTLRRMKESFLYVVPPLALGYLVYDQTEKAHMKLMRKQPGQFDDDV</sequence>
<comment type="similarity">
    <text evidence="2 13">Belongs to the UQCRQ/QCR8 family.</text>
</comment>
<dbReference type="InterPro" id="IPR004205">
    <property type="entry name" value="Cyt_bc1_su8"/>
</dbReference>
<evidence type="ECO:0000256" key="2">
    <source>
        <dbReference type="ARBA" id="ARBA00007668"/>
    </source>
</evidence>
<gene>
    <name evidence="15" type="primary">LOC108562224</name>
</gene>
<proteinExistence type="inferred from homology"/>
<comment type="subcellular location">
    <subcellularLocation>
        <location evidence="1 13">Mitochondrion inner membrane</location>
        <topology evidence="1 13">Single-pass membrane protein</topology>
    </subcellularLocation>
</comment>
<organism evidence="14 15">
    <name type="scientific">Nicrophorus vespilloides</name>
    <name type="common">Boreal carrion beetle</name>
    <dbReference type="NCBI Taxonomy" id="110193"/>
    <lineage>
        <taxon>Eukaryota</taxon>
        <taxon>Metazoa</taxon>
        <taxon>Ecdysozoa</taxon>
        <taxon>Arthropoda</taxon>
        <taxon>Hexapoda</taxon>
        <taxon>Insecta</taxon>
        <taxon>Pterygota</taxon>
        <taxon>Neoptera</taxon>
        <taxon>Endopterygota</taxon>
        <taxon>Coleoptera</taxon>
        <taxon>Polyphaga</taxon>
        <taxon>Staphyliniformia</taxon>
        <taxon>Silphidae</taxon>
        <taxon>Nicrophorinae</taxon>
        <taxon>Nicrophorus</taxon>
    </lineage>
</organism>
<name>A0ABM1MN34_NICVS</name>
<keyword evidence="11" id="KW-0472">Membrane</keyword>
<protein>
    <recommendedName>
        <fullName evidence="3 13">Cytochrome b-c1 complex subunit 8</fullName>
    </recommendedName>
    <alternativeName>
        <fullName evidence="13">Complex III subunit 8</fullName>
    </alternativeName>
</protein>
<dbReference type="GeneID" id="108562224"/>
<dbReference type="Pfam" id="PF02939">
    <property type="entry name" value="UcrQ"/>
    <property type="match status" value="1"/>
</dbReference>
<evidence type="ECO:0000256" key="11">
    <source>
        <dbReference type="ARBA" id="ARBA00023136"/>
    </source>
</evidence>
<evidence type="ECO:0000256" key="4">
    <source>
        <dbReference type="ARBA" id="ARBA00022448"/>
    </source>
</evidence>
<dbReference type="PANTHER" id="PTHR12119:SF2">
    <property type="entry name" value="CYTOCHROME B-C1 COMPLEX SUBUNIT 8"/>
    <property type="match status" value="1"/>
</dbReference>
<keyword evidence="6" id="KW-0812">Transmembrane</keyword>
<evidence type="ECO:0000256" key="7">
    <source>
        <dbReference type="ARBA" id="ARBA00022792"/>
    </source>
</evidence>
<dbReference type="InterPro" id="IPR036642">
    <property type="entry name" value="Cyt_bc1_su8_sf"/>
</dbReference>
<comment type="function">
    <text evidence="13">Component of the ubiquinol-cytochrome c oxidoreductase, a multisubunit transmembrane complex that is part of the mitochondrial electron transport chain which drives oxidative phosphorylation. The complex plays an important role in the uptake of multiple carbon sources present in different host niches.</text>
</comment>
<dbReference type="SUPFAM" id="SSF81508">
    <property type="entry name" value="Ubiquinone-binding protein QP-C of cytochrome bc1 complex (Ubiquinol-cytochrome c reductase)"/>
    <property type="match status" value="1"/>
</dbReference>
<evidence type="ECO:0000313" key="14">
    <source>
        <dbReference type="Proteomes" id="UP000695000"/>
    </source>
</evidence>
<evidence type="ECO:0000256" key="6">
    <source>
        <dbReference type="ARBA" id="ARBA00022692"/>
    </source>
</evidence>
<evidence type="ECO:0000256" key="1">
    <source>
        <dbReference type="ARBA" id="ARBA00004434"/>
    </source>
</evidence>
<accession>A0ABM1MN34</accession>
<keyword evidence="5 13" id="KW-0679">Respiratory chain</keyword>
<comment type="subunit">
    <text evidence="12 13">Component of the ubiquinol-cytochrome c oxidoreductase (cytochrome b-c1 complex, complex III, CIII), a multisubunit enzyme composed of 11 subunits. The complex is composed of 3 respiratory subunits cytochrome b, cytochrome c1 and Rieske protein UQCRFS1, 2 core protein subunits UQCRC1/QCR1 and UQCRC2/QCR2, and 6 low-molecular weight protein subunits UQCRH/QCR6, UQCRB/QCR7, UQCRQ/QCR8, UQCR10/QCR9, UQCR11/QCR10 and subunit 9, the cleavage product of Rieske protein UQCRFS1. The complex exists as an obligatory dimer and forms supercomplexes (SCs) in the inner mitochondrial membrane with NADH-ubiquinone oxidoreductase (complex I, CI) and cytochrome c oxidase (complex IV, CIV), resulting in different assemblies (supercomplex SCI(1)III(2)IV(1) and megacomplex MCI(2)III(2)IV(2)). Interacts with UQCC6.</text>
</comment>
<evidence type="ECO:0000256" key="9">
    <source>
        <dbReference type="ARBA" id="ARBA00022989"/>
    </source>
</evidence>
<dbReference type="RefSeq" id="XP_017775984.1">
    <property type="nucleotide sequence ID" value="XM_017920495.1"/>
</dbReference>
<reference evidence="15" key="1">
    <citation type="submission" date="2025-08" db="UniProtKB">
        <authorList>
            <consortium name="RefSeq"/>
        </authorList>
    </citation>
    <scope>IDENTIFICATION</scope>
    <source>
        <tissue evidence="15">Whole Larva</tissue>
    </source>
</reference>
<keyword evidence="10 13" id="KW-0496">Mitochondrion</keyword>
<dbReference type="Gene3D" id="1.20.5.210">
    <property type="entry name" value="Cytochrome b-c1 complex subunit 8"/>
    <property type="match status" value="1"/>
</dbReference>
<evidence type="ECO:0000256" key="5">
    <source>
        <dbReference type="ARBA" id="ARBA00022660"/>
    </source>
</evidence>
<evidence type="ECO:0000313" key="15">
    <source>
        <dbReference type="RefSeq" id="XP_017775984.1"/>
    </source>
</evidence>
<keyword evidence="14" id="KW-1185">Reference proteome</keyword>
<evidence type="ECO:0000256" key="10">
    <source>
        <dbReference type="ARBA" id="ARBA00023128"/>
    </source>
</evidence>
<dbReference type="Proteomes" id="UP000695000">
    <property type="component" value="Unplaced"/>
</dbReference>
<evidence type="ECO:0000256" key="13">
    <source>
        <dbReference type="RuleBase" id="RU368118"/>
    </source>
</evidence>
<evidence type="ECO:0000256" key="8">
    <source>
        <dbReference type="ARBA" id="ARBA00022982"/>
    </source>
</evidence>
<keyword evidence="7 13" id="KW-0999">Mitochondrion inner membrane</keyword>
<keyword evidence="8 13" id="KW-0249">Electron transport</keyword>
<evidence type="ECO:0000256" key="3">
    <source>
        <dbReference type="ARBA" id="ARBA00016324"/>
    </source>
</evidence>
<dbReference type="PANTHER" id="PTHR12119">
    <property type="entry name" value="UBIQUINOL-CYTOCHROME C REDUCTASE COMPLEX UBIQUINONE-BINDING PROTEIN QP-C"/>
    <property type="match status" value="1"/>
</dbReference>